<accession>A0ABW4G4X7</accession>
<sequence length="130" mass="13997">MASTYGTDQVDGTSGIASIEFIQEDSVKSSGEFGKIVRSGVPSSTFWHFVDFSGSGPFAHRESLGTDKVNAFSQVAVSMTELDSDGNPFLGSAIMTVNNVVPRANGDIIVRGHIHWDSTLQVRLNYIIVN</sequence>
<evidence type="ECO:0000313" key="2">
    <source>
        <dbReference type="Proteomes" id="UP001597097"/>
    </source>
</evidence>
<dbReference type="RefSeq" id="WP_219537773.1">
    <property type="nucleotide sequence ID" value="NZ_JAHKRM010000040.1"/>
</dbReference>
<reference evidence="2" key="1">
    <citation type="journal article" date="2019" name="Int. J. Syst. Evol. Microbiol.">
        <title>The Global Catalogue of Microorganisms (GCM) 10K type strain sequencing project: providing services to taxonomists for standard genome sequencing and annotation.</title>
        <authorList>
            <consortium name="The Broad Institute Genomics Platform"/>
            <consortium name="The Broad Institute Genome Sequencing Center for Infectious Disease"/>
            <person name="Wu L."/>
            <person name="Ma J."/>
        </authorList>
    </citation>
    <scope>NUCLEOTIDE SEQUENCE [LARGE SCALE GENOMIC DNA]</scope>
    <source>
        <strain evidence="2">CGMCC 1.15399</strain>
    </source>
</reference>
<gene>
    <name evidence="1" type="ORF">ACFSJ0_11475</name>
</gene>
<dbReference type="Proteomes" id="UP001597097">
    <property type="component" value="Unassembled WGS sequence"/>
</dbReference>
<organism evidence="1 2">
    <name type="scientific">Nonomuraea guangzhouensis</name>
    <dbReference type="NCBI Taxonomy" id="1291555"/>
    <lineage>
        <taxon>Bacteria</taxon>
        <taxon>Bacillati</taxon>
        <taxon>Actinomycetota</taxon>
        <taxon>Actinomycetes</taxon>
        <taxon>Streptosporangiales</taxon>
        <taxon>Streptosporangiaceae</taxon>
        <taxon>Nonomuraea</taxon>
    </lineage>
</organism>
<evidence type="ECO:0000313" key="1">
    <source>
        <dbReference type="EMBL" id="MFD1537659.1"/>
    </source>
</evidence>
<proteinExistence type="predicted"/>
<evidence type="ECO:0008006" key="3">
    <source>
        <dbReference type="Google" id="ProtNLM"/>
    </source>
</evidence>
<comment type="caution">
    <text evidence="1">The sequence shown here is derived from an EMBL/GenBank/DDBJ whole genome shotgun (WGS) entry which is preliminary data.</text>
</comment>
<dbReference type="EMBL" id="JBHUCM010000012">
    <property type="protein sequence ID" value="MFD1537659.1"/>
    <property type="molecule type" value="Genomic_DNA"/>
</dbReference>
<name>A0ABW4G4X7_9ACTN</name>
<keyword evidence="2" id="KW-1185">Reference proteome</keyword>
<protein>
    <recommendedName>
        <fullName evidence="3">Dirigent protein</fullName>
    </recommendedName>
</protein>